<dbReference type="InterPro" id="IPR036385">
    <property type="entry name" value="RuBisCO_ssu_sf"/>
</dbReference>
<evidence type="ECO:0000313" key="9">
    <source>
        <dbReference type="EMBL" id="BAA83481.1"/>
    </source>
</evidence>
<evidence type="ECO:0000256" key="5">
    <source>
        <dbReference type="ARBA" id="ARBA00023238"/>
    </source>
</evidence>
<keyword evidence="4 7" id="KW-0934">Plastid</keyword>
<accession>Q9SXH1</accession>
<dbReference type="Gene3D" id="3.30.190.10">
    <property type="entry name" value="Ribulose bisphosphate carboxylase, small subunit"/>
    <property type="match status" value="1"/>
</dbReference>
<feature type="non-terminal residue" evidence="9">
    <location>
        <position position="1"/>
    </location>
</feature>
<evidence type="ECO:0000256" key="1">
    <source>
        <dbReference type="ARBA" id="ARBA00022528"/>
    </source>
</evidence>
<keyword evidence="2 7" id="KW-0602">Photosynthesis</keyword>
<dbReference type="GO" id="GO:0019253">
    <property type="term" value="P:reductive pentose-phosphate cycle"/>
    <property type="evidence" value="ECO:0007669"/>
    <property type="project" value="UniProtKB-KW"/>
</dbReference>
<evidence type="ECO:0000256" key="7">
    <source>
        <dbReference type="RuleBase" id="RU003627"/>
    </source>
</evidence>
<evidence type="ECO:0000256" key="4">
    <source>
        <dbReference type="ARBA" id="ARBA00022640"/>
    </source>
</evidence>
<dbReference type="InterPro" id="IPR000894">
    <property type="entry name" value="RuBisCO_ssu_dom"/>
</dbReference>
<evidence type="ECO:0000256" key="2">
    <source>
        <dbReference type="ARBA" id="ARBA00022531"/>
    </source>
</evidence>
<protein>
    <recommendedName>
        <fullName evidence="7">Ribulose bisphosphate carboxylase small subunit</fullName>
        <shortName evidence="7">RuBisCO small subunit</shortName>
    </recommendedName>
</protein>
<dbReference type="SUPFAM" id="SSF55239">
    <property type="entry name" value="RuBisCO, small subunit"/>
    <property type="match status" value="1"/>
</dbReference>
<proteinExistence type="evidence at transcript level"/>
<dbReference type="HAMAP" id="MF_00859">
    <property type="entry name" value="RuBisCO_S_bact"/>
    <property type="match status" value="1"/>
</dbReference>
<dbReference type="SMART" id="SM00961">
    <property type="entry name" value="RuBisCO_small"/>
    <property type="match status" value="1"/>
</dbReference>
<keyword evidence="5 7" id="KW-0601">Photorespiration</keyword>
<organism evidence="9">
    <name type="scientific">Physcomitrium patens</name>
    <name type="common">Spreading-leaved earth moss</name>
    <name type="synonym">Physcomitrella patens</name>
    <dbReference type="NCBI Taxonomy" id="3218"/>
    <lineage>
        <taxon>Eukaryota</taxon>
        <taxon>Viridiplantae</taxon>
        <taxon>Streptophyta</taxon>
        <taxon>Embryophyta</taxon>
        <taxon>Bryophyta</taxon>
        <taxon>Bryophytina</taxon>
        <taxon>Bryopsida</taxon>
        <taxon>Funariidae</taxon>
        <taxon>Funariales</taxon>
        <taxon>Funariaceae</taxon>
        <taxon>Physcomitrium</taxon>
    </lineage>
</organism>
<dbReference type="PRINTS" id="PR00152">
    <property type="entry name" value="RUBISCOSMALL"/>
</dbReference>
<dbReference type="CDD" id="cd03527">
    <property type="entry name" value="RuBisCO_small"/>
    <property type="match status" value="1"/>
</dbReference>
<dbReference type="EMBL" id="AB026685">
    <property type="protein sequence ID" value="BAA83481.1"/>
    <property type="molecule type" value="mRNA"/>
</dbReference>
<comment type="subunit">
    <text evidence="7">Heterohexadecamer of 8 large and 8 small subunits.</text>
</comment>
<keyword evidence="3" id="KW-0113">Calvin cycle</keyword>
<keyword evidence="1" id="KW-0150">Chloroplast</keyword>
<dbReference type="PANTHER" id="PTHR31262:SF0">
    <property type="entry name" value="RIBULOSE BISPHOSPHATE CARBOXYLASE SMALL SUBUNIT, CHLOROPLASTIC 1"/>
    <property type="match status" value="1"/>
</dbReference>
<name>Q9SXH1_PHYPA</name>
<dbReference type="AlphaFoldDB" id="Q9SXH1"/>
<reference evidence="9" key="1">
    <citation type="submission" date="1999-04" db="EMBL/GenBank/DDBJ databases">
        <title>Three cDNA sequences for light inducible genes from Physcomitrella patens.</title>
        <authorList>
            <person name="Kiyosue T."/>
            <person name="Wada M."/>
        </authorList>
    </citation>
    <scope>NUCLEOTIDE SEQUENCE</scope>
</reference>
<dbReference type="GO" id="GO:0009853">
    <property type="term" value="P:photorespiration"/>
    <property type="evidence" value="ECO:0007669"/>
    <property type="project" value="UniProtKB-UniRule"/>
</dbReference>
<sequence length="214" mass="23266">LSDIHCTQCLPIRLSLVLSSALSKFRESVAMASAVVSTVVAPVALGGASSCVGAPSESSSVKAFSGLKSATLFSGKTQKLSSVQNGSRVQCMQVWNPIGQPKFETFSYLPPLTDDQIAKQVDYMIQQNLIPCIEFDTVGSVSRTNFSGAGSSGYYDGRYWTMWKLPMFGCTDSSQVLREIQECKSQFPSCWVRVLGFDSKKQVQICGFLVSRPN</sequence>
<comment type="function">
    <text evidence="7">RuBisCO catalyzes two reactions: the carboxylation of D-ribulose 1,5-bisphosphate, the primary event in carbon dioxide fixation, as well as the oxidative fragmentation of the pentose substrate. Both reactions occur simultaneously and in competition at the same active site. Although the small subunit is not catalytic it is essential for maximal activity.</text>
</comment>
<feature type="domain" description="Ribulose bisphosphate carboxylase small subunit" evidence="8">
    <location>
        <begin position="102"/>
        <end position="213"/>
    </location>
</feature>
<dbReference type="Pfam" id="PF00101">
    <property type="entry name" value="RuBisCO_small"/>
    <property type="match status" value="1"/>
</dbReference>
<dbReference type="FunFam" id="3.30.190.10:FF:000001">
    <property type="entry name" value="Ribulose bisphosphate carboxylase small chain, chloroplastic"/>
    <property type="match status" value="1"/>
</dbReference>
<evidence type="ECO:0000259" key="8">
    <source>
        <dbReference type="SMART" id="SM00961"/>
    </source>
</evidence>
<evidence type="ECO:0000256" key="3">
    <source>
        <dbReference type="ARBA" id="ARBA00022567"/>
    </source>
</evidence>
<dbReference type="InterPro" id="IPR024681">
    <property type="entry name" value="RuBisCO_ssu"/>
</dbReference>
<dbReference type="PANTHER" id="PTHR31262">
    <property type="entry name" value="RIBULOSE BISPHOSPHATE CARBOXYLASE SMALL CHAIN 1, CHLOROPLASTIC"/>
    <property type="match status" value="1"/>
</dbReference>
<comment type="similarity">
    <text evidence="7">Belongs to the RuBisCO small chain family.</text>
</comment>
<evidence type="ECO:0000256" key="6">
    <source>
        <dbReference type="ARBA" id="ARBA00023300"/>
    </source>
</evidence>
<keyword evidence="6 7" id="KW-0120">Carbon dioxide fixation</keyword>